<dbReference type="EMBL" id="JACHBK010000015">
    <property type="protein sequence ID" value="MBB5538729.1"/>
    <property type="molecule type" value="Genomic_DNA"/>
</dbReference>
<sequence>MREVLKQDESFDAAIARFVGENVTYYQTRFKQIFSGQKRPRPNFAALLLGPIWAAARGMFGLFVVLALIEVSLGLAITGVASGGLGKAELVQSQQLQARSDSRRDQALKAQAAGDANAPDLLRSADSLAKAAQQAKTSADQQQRLASLVISLCGAALVIFRVLFSLSADSFYAKRFEKWRSNRQISSGSNIIRAVLALLVVTAVFFLSLGKVNPELPPDWLAAISKQAEQFSATKDFAVLVTKSLDELFSAITRAGGPFFDAITLSITSIVNAVEYALNLMPWPAVVVVIVGIALLLSGHVVATFTALGLIYLVAFGFWTQSLATIALLGTATFLALCIGLPLGIACGKNQSIYRAIRPVLDLMQTMPAFVYLIPIIAFFGTGKTPGILATIVFGMPPVARLTALGLQQVPENVKEASAAFGATPWQLLFKVEVPLAMPSIMAGVNQTILMCLSMVVIASLIGAGGLGEDVLQALQYASVGQGILAGTAILFCAIILDRIVQGRRTS</sequence>
<comment type="similarity">
    <text evidence="7">Belongs to the binding-protein-dependent transport system permease family.</text>
</comment>
<keyword evidence="10" id="KW-1185">Reference proteome</keyword>
<evidence type="ECO:0000256" key="1">
    <source>
        <dbReference type="ARBA" id="ARBA00004651"/>
    </source>
</evidence>
<dbReference type="PANTHER" id="PTHR47737">
    <property type="entry name" value="GLYCINE BETAINE/PROLINE BETAINE TRANSPORT SYSTEM PERMEASE PROTEIN PROW"/>
    <property type="match status" value="1"/>
</dbReference>
<dbReference type="SUPFAM" id="SSF161098">
    <property type="entry name" value="MetI-like"/>
    <property type="match status" value="1"/>
</dbReference>
<evidence type="ECO:0000256" key="6">
    <source>
        <dbReference type="ARBA" id="ARBA00023136"/>
    </source>
</evidence>
<evidence type="ECO:0000256" key="3">
    <source>
        <dbReference type="ARBA" id="ARBA00022475"/>
    </source>
</evidence>
<keyword evidence="3" id="KW-1003">Cell membrane</keyword>
<keyword evidence="5 7" id="KW-1133">Transmembrane helix</keyword>
<gene>
    <name evidence="9" type="ORF">GGD55_005469</name>
</gene>
<dbReference type="CDD" id="cd06261">
    <property type="entry name" value="TM_PBP2"/>
    <property type="match status" value="1"/>
</dbReference>
<feature type="transmembrane region" description="Helical" evidence="7">
    <location>
        <begin position="190"/>
        <end position="210"/>
    </location>
</feature>
<dbReference type="Gene3D" id="1.10.3720.10">
    <property type="entry name" value="MetI-like"/>
    <property type="match status" value="1"/>
</dbReference>
<proteinExistence type="inferred from homology"/>
<feature type="transmembrane region" description="Helical" evidence="7">
    <location>
        <begin position="324"/>
        <end position="348"/>
    </location>
</feature>
<comment type="subcellular location">
    <subcellularLocation>
        <location evidence="1 7">Cell membrane</location>
        <topology evidence="1 7">Multi-pass membrane protein</topology>
    </subcellularLocation>
</comment>
<dbReference type="GO" id="GO:0005275">
    <property type="term" value="F:amine transmembrane transporter activity"/>
    <property type="evidence" value="ECO:0007669"/>
    <property type="project" value="TreeGrafter"/>
</dbReference>
<reference evidence="9 10" key="1">
    <citation type="submission" date="2020-08" db="EMBL/GenBank/DDBJ databases">
        <title>Genomic Encyclopedia of Type Strains, Phase IV (KMG-V): Genome sequencing to study the core and pangenomes of soil and plant-associated prokaryotes.</title>
        <authorList>
            <person name="Whitman W."/>
        </authorList>
    </citation>
    <scope>NUCLEOTIDE SEQUENCE [LARGE SCALE GENOMIC DNA]</scope>
    <source>
        <strain evidence="9 10">SEMIA 4084</strain>
    </source>
</reference>
<dbReference type="PANTHER" id="PTHR47737:SF1">
    <property type="entry name" value="GLYCINE BETAINE_PROLINE BETAINE TRANSPORT SYSTEM PERMEASE PROTEIN PROW"/>
    <property type="match status" value="1"/>
</dbReference>
<dbReference type="AlphaFoldDB" id="A0A7W8XAY7"/>
<evidence type="ECO:0000256" key="5">
    <source>
        <dbReference type="ARBA" id="ARBA00022989"/>
    </source>
</evidence>
<feature type="domain" description="ABC transmembrane type-1" evidence="8">
    <location>
        <begin position="322"/>
        <end position="501"/>
    </location>
</feature>
<dbReference type="Pfam" id="PF00528">
    <property type="entry name" value="BPD_transp_1"/>
    <property type="match status" value="1"/>
</dbReference>
<dbReference type="PROSITE" id="PS50928">
    <property type="entry name" value="ABC_TM1"/>
    <property type="match status" value="1"/>
</dbReference>
<keyword evidence="4 7" id="KW-0812">Transmembrane</keyword>
<evidence type="ECO:0000259" key="8">
    <source>
        <dbReference type="PROSITE" id="PS50928"/>
    </source>
</evidence>
<dbReference type="FunFam" id="1.10.3720.10:FF:000001">
    <property type="entry name" value="Glycine betaine ABC transporter, permease"/>
    <property type="match status" value="1"/>
</dbReference>
<dbReference type="GO" id="GO:0031460">
    <property type="term" value="P:glycine betaine transport"/>
    <property type="evidence" value="ECO:0007669"/>
    <property type="project" value="UniProtKB-ARBA"/>
</dbReference>
<feature type="transmembrane region" description="Helical" evidence="7">
    <location>
        <begin position="448"/>
        <end position="468"/>
    </location>
</feature>
<keyword evidence="6 7" id="KW-0472">Membrane</keyword>
<feature type="transmembrane region" description="Helical" evidence="7">
    <location>
        <begin position="145"/>
        <end position="169"/>
    </location>
</feature>
<feature type="transmembrane region" description="Helical" evidence="7">
    <location>
        <begin position="474"/>
        <end position="497"/>
    </location>
</feature>
<comment type="caution">
    <text evidence="9">The sequence shown here is derived from an EMBL/GenBank/DDBJ whole genome shotgun (WGS) entry which is preliminary data.</text>
</comment>
<evidence type="ECO:0000256" key="4">
    <source>
        <dbReference type="ARBA" id="ARBA00022692"/>
    </source>
</evidence>
<evidence type="ECO:0000313" key="10">
    <source>
        <dbReference type="Proteomes" id="UP000585507"/>
    </source>
</evidence>
<feature type="transmembrane region" description="Helical" evidence="7">
    <location>
        <begin position="285"/>
        <end position="318"/>
    </location>
</feature>
<name>A0A7W8XAY7_9HYPH</name>
<dbReference type="Proteomes" id="UP000585507">
    <property type="component" value="Unassembled WGS sequence"/>
</dbReference>
<organism evidence="9 10">
    <name type="scientific">Rhizobium giardinii</name>
    <dbReference type="NCBI Taxonomy" id="56731"/>
    <lineage>
        <taxon>Bacteria</taxon>
        <taxon>Pseudomonadati</taxon>
        <taxon>Pseudomonadota</taxon>
        <taxon>Alphaproteobacteria</taxon>
        <taxon>Hyphomicrobiales</taxon>
        <taxon>Rhizobiaceae</taxon>
        <taxon>Rhizobium/Agrobacterium group</taxon>
        <taxon>Rhizobium</taxon>
    </lineage>
</organism>
<evidence type="ECO:0000313" key="9">
    <source>
        <dbReference type="EMBL" id="MBB5538729.1"/>
    </source>
</evidence>
<dbReference type="InterPro" id="IPR000515">
    <property type="entry name" value="MetI-like"/>
</dbReference>
<dbReference type="GO" id="GO:0015871">
    <property type="term" value="P:choline transport"/>
    <property type="evidence" value="ECO:0007669"/>
    <property type="project" value="TreeGrafter"/>
</dbReference>
<dbReference type="InterPro" id="IPR035906">
    <property type="entry name" value="MetI-like_sf"/>
</dbReference>
<evidence type="ECO:0000256" key="2">
    <source>
        <dbReference type="ARBA" id="ARBA00022448"/>
    </source>
</evidence>
<evidence type="ECO:0000256" key="7">
    <source>
        <dbReference type="RuleBase" id="RU363032"/>
    </source>
</evidence>
<dbReference type="GO" id="GO:0015226">
    <property type="term" value="F:carnitine transmembrane transporter activity"/>
    <property type="evidence" value="ECO:0007669"/>
    <property type="project" value="TreeGrafter"/>
</dbReference>
<dbReference type="GO" id="GO:0043190">
    <property type="term" value="C:ATP-binding cassette (ABC) transporter complex"/>
    <property type="evidence" value="ECO:0007669"/>
    <property type="project" value="TreeGrafter"/>
</dbReference>
<protein>
    <submittedName>
        <fullName evidence="9">Glycine betaine/proline transport system permease protein</fullName>
    </submittedName>
</protein>
<accession>A0A7W8XAY7</accession>
<dbReference type="RefSeq" id="WP_018325659.1">
    <property type="nucleotide sequence ID" value="NZ_JACHBK010000015.1"/>
</dbReference>
<keyword evidence="2 7" id="KW-0813">Transport</keyword>